<protein>
    <recommendedName>
        <fullName evidence="3">MPN domain-containing protein</fullName>
    </recommendedName>
</protein>
<name>A0A0J9X8K7_GEOCN</name>
<dbReference type="AlphaFoldDB" id="A0A0J9X8K7"/>
<dbReference type="Pfam" id="PF01398">
    <property type="entry name" value="JAB"/>
    <property type="match status" value="1"/>
</dbReference>
<dbReference type="SMART" id="SM00232">
    <property type="entry name" value="JAB_MPN"/>
    <property type="match status" value="1"/>
</dbReference>
<evidence type="ECO:0000256" key="1">
    <source>
        <dbReference type="ARBA" id="ARBA00010893"/>
    </source>
</evidence>
<keyword evidence="5" id="KW-1185">Reference proteome</keyword>
<dbReference type="InterPro" id="IPR024969">
    <property type="entry name" value="EIF3F/CSN6-like_C"/>
</dbReference>
<evidence type="ECO:0000256" key="2">
    <source>
        <dbReference type="SAM" id="MobiDB-lite"/>
    </source>
</evidence>
<dbReference type="Pfam" id="PF13012">
    <property type="entry name" value="MitMem_reg"/>
    <property type="match status" value="1"/>
</dbReference>
<dbReference type="InterPro" id="IPR000555">
    <property type="entry name" value="JAMM/MPN+_dom"/>
</dbReference>
<dbReference type="STRING" id="1173061.A0A0J9X8K7"/>
<dbReference type="PROSITE" id="PS50249">
    <property type="entry name" value="MPN"/>
    <property type="match status" value="1"/>
</dbReference>
<dbReference type="Gene3D" id="3.40.140.10">
    <property type="entry name" value="Cytidine Deaminase, domain 2"/>
    <property type="match status" value="1"/>
</dbReference>
<dbReference type="OrthoDB" id="4087385at2759"/>
<proteinExistence type="inferred from homology"/>
<evidence type="ECO:0000313" key="5">
    <source>
        <dbReference type="Proteomes" id="UP000242525"/>
    </source>
</evidence>
<sequence>MTDLYQPLDSVVTGTNDLSQQSFALHPLPLLNISDYYTRAKNTGKPLAGALLGWRSHREVVVSIAFELLLNSAASTDGAEATPQINMKHLERKRELYLQTFPNYELVGWFHILPNRPMHPVQLSLALHEQIMRVCDNPILMVMDPEQQQSATGGELPLRAYEPIYIDLKIEFVELPLRIETGEAERIAVADVVKGTGAADYELAARLGLQASALRMFHQRLATIRSYVRAVRAGDAPPDYDLLRRINAFTTQLNKHATLADVSVNSKGISNKAGGGTNTTTSNVFEALNIQELDAMVAGLLGLVMKAERDKFDLNTKWLALKTSKAIKTSKGHGGGDRGANESSHSGVIESANAPGSFAEENVIGKTTRHSLNFRAKGNKTKQKQ</sequence>
<feature type="region of interest" description="Disordered" evidence="2">
    <location>
        <begin position="328"/>
        <end position="385"/>
    </location>
</feature>
<dbReference type="InterPro" id="IPR037518">
    <property type="entry name" value="MPN"/>
</dbReference>
<dbReference type="GO" id="GO:0008237">
    <property type="term" value="F:metallopeptidase activity"/>
    <property type="evidence" value="ECO:0007669"/>
    <property type="project" value="InterPro"/>
</dbReference>
<reference evidence="4" key="1">
    <citation type="submission" date="2014-03" db="EMBL/GenBank/DDBJ databases">
        <authorList>
            <person name="Casaregola S."/>
        </authorList>
    </citation>
    <scope>NUCLEOTIDE SEQUENCE [LARGE SCALE GENOMIC DNA]</scope>
    <source>
        <strain evidence="4">CLIB 918</strain>
    </source>
</reference>
<organism evidence="4 5">
    <name type="scientific">Geotrichum candidum</name>
    <name type="common">Oospora lactis</name>
    <name type="synonym">Dipodascus geotrichum</name>
    <dbReference type="NCBI Taxonomy" id="1173061"/>
    <lineage>
        <taxon>Eukaryota</taxon>
        <taxon>Fungi</taxon>
        <taxon>Dikarya</taxon>
        <taxon>Ascomycota</taxon>
        <taxon>Saccharomycotina</taxon>
        <taxon>Dipodascomycetes</taxon>
        <taxon>Dipodascales</taxon>
        <taxon>Dipodascaceae</taxon>
        <taxon>Geotrichum</taxon>
    </lineage>
</organism>
<dbReference type="EMBL" id="CCBN010000004">
    <property type="protein sequence ID" value="CDO53092.1"/>
    <property type="molecule type" value="Genomic_DNA"/>
</dbReference>
<evidence type="ECO:0000259" key="3">
    <source>
        <dbReference type="PROSITE" id="PS50249"/>
    </source>
</evidence>
<comment type="caution">
    <text evidence="4">The sequence shown here is derived from an EMBL/GenBank/DDBJ whole genome shotgun (WGS) entry which is preliminary data.</text>
</comment>
<dbReference type="GO" id="GO:0008180">
    <property type="term" value="C:COP9 signalosome"/>
    <property type="evidence" value="ECO:0007669"/>
    <property type="project" value="TreeGrafter"/>
</dbReference>
<comment type="similarity">
    <text evidence="1">Belongs to the peptidase M67A family. CSN6 subfamily.</text>
</comment>
<dbReference type="Proteomes" id="UP000242525">
    <property type="component" value="Unassembled WGS sequence"/>
</dbReference>
<dbReference type="PANTHER" id="PTHR10540">
    <property type="entry name" value="EUKARYOTIC TRANSLATION INITIATION FACTOR 3 SUBUNIT F-RELATED"/>
    <property type="match status" value="1"/>
</dbReference>
<gene>
    <name evidence="4" type="ORF">BN980_GECA04s04190g</name>
</gene>
<dbReference type="PANTHER" id="PTHR10540:SF8">
    <property type="entry name" value="COP9 SIGNALOSOME COMPLEX SUBUNIT 6"/>
    <property type="match status" value="1"/>
</dbReference>
<accession>A0A0J9X8K7</accession>
<feature type="domain" description="MPN" evidence="3">
    <location>
        <begin position="23"/>
        <end position="167"/>
    </location>
</feature>
<evidence type="ECO:0000313" key="4">
    <source>
        <dbReference type="EMBL" id="CDO53092.1"/>
    </source>
</evidence>